<gene>
    <name evidence="2" type="ORF">DAEQUDRAFT_374308</name>
</gene>
<accession>A0A165P6X8</accession>
<dbReference type="EMBL" id="KV429072">
    <property type="protein sequence ID" value="KZT67845.1"/>
    <property type="molecule type" value="Genomic_DNA"/>
</dbReference>
<keyword evidence="1" id="KW-0812">Transmembrane</keyword>
<evidence type="ECO:0000313" key="3">
    <source>
        <dbReference type="Proteomes" id="UP000076727"/>
    </source>
</evidence>
<proteinExistence type="predicted"/>
<evidence type="ECO:0000256" key="1">
    <source>
        <dbReference type="SAM" id="Phobius"/>
    </source>
</evidence>
<feature type="transmembrane region" description="Helical" evidence="1">
    <location>
        <begin position="21"/>
        <end position="40"/>
    </location>
</feature>
<reference evidence="2 3" key="1">
    <citation type="journal article" date="2016" name="Mol. Biol. Evol.">
        <title>Comparative Genomics of Early-Diverging Mushroom-Forming Fungi Provides Insights into the Origins of Lignocellulose Decay Capabilities.</title>
        <authorList>
            <person name="Nagy L.G."/>
            <person name="Riley R."/>
            <person name="Tritt A."/>
            <person name="Adam C."/>
            <person name="Daum C."/>
            <person name="Floudas D."/>
            <person name="Sun H."/>
            <person name="Yadav J.S."/>
            <person name="Pangilinan J."/>
            <person name="Larsson K.H."/>
            <person name="Matsuura K."/>
            <person name="Barry K."/>
            <person name="Labutti K."/>
            <person name="Kuo R."/>
            <person name="Ohm R.A."/>
            <person name="Bhattacharya S.S."/>
            <person name="Shirouzu T."/>
            <person name="Yoshinaga Y."/>
            <person name="Martin F.M."/>
            <person name="Grigoriev I.V."/>
            <person name="Hibbett D.S."/>
        </authorList>
    </citation>
    <scope>NUCLEOTIDE SEQUENCE [LARGE SCALE GENOMIC DNA]</scope>
    <source>
        <strain evidence="2 3">L-15889</strain>
    </source>
</reference>
<evidence type="ECO:0000313" key="2">
    <source>
        <dbReference type="EMBL" id="KZT67845.1"/>
    </source>
</evidence>
<protein>
    <submittedName>
        <fullName evidence="2">Uncharacterized protein</fullName>
    </submittedName>
</protein>
<organism evidence="2 3">
    <name type="scientific">Daedalea quercina L-15889</name>
    <dbReference type="NCBI Taxonomy" id="1314783"/>
    <lineage>
        <taxon>Eukaryota</taxon>
        <taxon>Fungi</taxon>
        <taxon>Dikarya</taxon>
        <taxon>Basidiomycota</taxon>
        <taxon>Agaricomycotina</taxon>
        <taxon>Agaricomycetes</taxon>
        <taxon>Polyporales</taxon>
        <taxon>Fomitopsis</taxon>
    </lineage>
</organism>
<dbReference type="Proteomes" id="UP000076727">
    <property type="component" value="Unassembled WGS sequence"/>
</dbReference>
<keyword evidence="1" id="KW-1133">Transmembrane helix</keyword>
<sequence>MCFVTLRGASKYSQQMLRMNGSFSVSVTVIITAAAGHHPFKSLTHSAMVRDTSGPLMRATDDATVHPPKQLHLCSV</sequence>
<keyword evidence="1" id="KW-0472">Membrane</keyword>
<keyword evidence="3" id="KW-1185">Reference proteome</keyword>
<dbReference type="AlphaFoldDB" id="A0A165P6X8"/>
<name>A0A165P6X8_9APHY</name>